<proteinExistence type="predicted"/>
<dbReference type="InterPro" id="IPR002575">
    <property type="entry name" value="Aminoglycoside_PTrfase"/>
</dbReference>
<dbReference type="PROSITE" id="PS50011">
    <property type="entry name" value="PROTEIN_KINASE_DOM"/>
    <property type="match status" value="1"/>
</dbReference>
<organism evidence="2 3">
    <name type="scientific">Nocardioides marinquilinus</name>
    <dbReference type="NCBI Taxonomy" id="1210400"/>
    <lineage>
        <taxon>Bacteria</taxon>
        <taxon>Bacillati</taxon>
        <taxon>Actinomycetota</taxon>
        <taxon>Actinomycetes</taxon>
        <taxon>Propionibacteriales</taxon>
        <taxon>Nocardioidaceae</taxon>
        <taxon>Nocardioides</taxon>
    </lineage>
</organism>
<accession>A0ABP9PLS9</accession>
<feature type="domain" description="Protein kinase" evidence="1">
    <location>
        <begin position="33"/>
        <end position="334"/>
    </location>
</feature>
<reference evidence="3" key="1">
    <citation type="journal article" date="2019" name="Int. J. Syst. Evol. Microbiol.">
        <title>The Global Catalogue of Microorganisms (GCM) 10K type strain sequencing project: providing services to taxonomists for standard genome sequencing and annotation.</title>
        <authorList>
            <consortium name="The Broad Institute Genomics Platform"/>
            <consortium name="The Broad Institute Genome Sequencing Center for Infectious Disease"/>
            <person name="Wu L."/>
            <person name="Ma J."/>
        </authorList>
    </citation>
    <scope>NUCLEOTIDE SEQUENCE [LARGE SCALE GENOMIC DNA]</scope>
    <source>
        <strain evidence="3">JCM 18459</strain>
    </source>
</reference>
<keyword evidence="3" id="KW-1185">Reference proteome</keyword>
<dbReference type="SUPFAM" id="SSF56112">
    <property type="entry name" value="Protein kinase-like (PK-like)"/>
    <property type="match status" value="1"/>
</dbReference>
<dbReference type="InterPro" id="IPR008266">
    <property type="entry name" value="Tyr_kinase_AS"/>
</dbReference>
<dbReference type="Proteomes" id="UP001500221">
    <property type="component" value="Unassembled WGS sequence"/>
</dbReference>
<dbReference type="Gene3D" id="3.90.1200.10">
    <property type="match status" value="1"/>
</dbReference>
<evidence type="ECO:0000313" key="3">
    <source>
        <dbReference type="Proteomes" id="UP001500221"/>
    </source>
</evidence>
<name>A0ABP9PLS9_9ACTN</name>
<dbReference type="PROSITE" id="PS00109">
    <property type="entry name" value="PROTEIN_KINASE_TYR"/>
    <property type="match status" value="1"/>
</dbReference>
<gene>
    <name evidence="2" type="ORF">GCM10023340_22840</name>
</gene>
<dbReference type="InterPro" id="IPR000719">
    <property type="entry name" value="Prot_kinase_dom"/>
</dbReference>
<evidence type="ECO:0000313" key="2">
    <source>
        <dbReference type="EMBL" id="GAA5148673.1"/>
    </source>
</evidence>
<dbReference type="InterPro" id="IPR011009">
    <property type="entry name" value="Kinase-like_dom_sf"/>
</dbReference>
<comment type="caution">
    <text evidence="2">The sequence shown here is derived from an EMBL/GenBank/DDBJ whole genome shotgun (WGS) entry which is preliminary data.</text>
</comment>
<evidence type="ECO:0000259" key="1">
    <source>
        <dbReference type="PROSITE" id="PS50011"/>
    </source>
</evidence>
<protein>
    <recommendedName>
        <fullName evidence="1">Protein kinase domain-containing protein</fullName>
    </recommendedName>
</protein>
<dbReference type="Pfam" id="PF01636">
    <property type="entry name" value="APH"/>
    <property type="match status" value="1"/>
</dbReference>
<sequence length="334" mass="35892">MTEPRAVGVHLAYDAVPEPVRAWVEGVLGSPVVRAVDQEGGMSPGCVSRLVCADGTRAFLKAVGAELNPDTPALYRREREVLGMLGSHPLWAGLVDAHEADGWVALLLEDVEGTHPDLRDDAVMARLLEATDELGAVMRERVPDPPVPQAGTGPGLFRPGLVDLSVTFTTWAEALDHVADVPRDLLPAWVVEAADDVRAGLLALAARPGRHLVHNDLRNDNLLVRPSGEVVFVDWGACGVGPAWLDPLLARAERVDEPWFDASLASSPPLAALGDAGVTAWLAGLGAYLAHRAHTATDVGLPTLREFRRRESRRLLDAAARRLDLDLGGRITRR</sequence>
<dbReference type="EMBL" id="BAABKG010000003">
    <property type="protein sequence ID" value="GAA5148673.1"/>
    <property type="molecule type" value="Genomic_DNA"/>
</dbReference>
<dbReference type="RefSeq" id="WP_345458427.1">
    <property type="nucleotide sequence ID" value="NZ_BAABKG010000003.1"/>
</dbReference>